<comment type="caution">
    <text evidence="1">The sequence shown here is derived from an EMBL/GenBank/DDBJ whole genome shotgun (WGS) entry which is preliminary data.</text>
</comment>
<sequence>MTDSTLKLLSNNDASTELPFLFSDVSTNRFHVEPVDNNNDAYGNDKKMRTNYTKLTQYSINTINELPEKSIDDER</sequence>
<evidence type="ECO:0000313" key="1">
    <source>
        <dbReference type="EMBL" id="CAF5209419.1"/>
    </source>
</evidence>
<protein>
    <submittedName>
        <fullName evidence="1">Uncharacterized protein</fullName>
    </submittedName>
</protein>
<organism evidence="1 2">
    <name type="scientific">Rotaria magnacalcarata</name>
    <dbReference type="NCBI Taxonomy" id="392030"/>
    <lineage>
        <taxon>Eukaryota</taxon>
        <taxon>Metazoa</taxon>
        <taxon>Spiralia</taxon>
        <taxon>Gnathifera</taxon>
        <taxon>Rotifera</taxon>
        <taxon>Eurotatoria</taxon>
        <taxon>Bdelloidea</taxon>
        <taxon>Philodinida</taxon>
        <taxon>Philodinidae</taxon>
        <taxon>Rotaria</taxon>
    </lineage>
</organism>
<evidence type="ECO:0000313" key="2">
    <source>
        <dbReference type="Proteomes" id="UP000681720"/>
    </source>
</evidence>
<gene>
    <name evidence="1" type="ORF">GIL414_LOCUS79283</name>
</gene>
<accession>A0A8S3J195</accession>
<name>A0A8S3J195_9BILA</name>
<dbReference type="EMBL" id="CAJOBJ010351948">
    <property type="protein sequence ID" value="CAF5209419.1"/>
    <property type="molecule type" value="Genomic_DNA"/>
</dbReference>
<reference evidence="1" key="1">
    <citation type="submission" date="2021-02" db="EMBL/GenBank/DDBJ databases">
        <authorList>
            <person name="Nowell W R."/>
        </authorList>
    </citation>
    <scope>NUCLEOTIDE SEQUENCE</scope>
</reference>
<dbReference type="AlphaFoldDB" id="A0A8S3J195"/>
<dbReference type="Proteomes" id="UP000681720">
    <property type="component" value="Unassembled WGS sequence"/>
</dbReference>
<proteinExistence type="predicted"/>